<keyword evidence="10" id="KW-1185">Reference proteome</keyword>
<proteinExistence type="inferred from homology"/>
<protein>
    <submittedName>
        <fullName evidence="11">Pappalysin-1</fullName>
    </submittedName>
</protein>
<evidence type="ECO:0000259" key="9">
    <source>
        <dbReference type="PROSITE" id="PS50923"/>
    </source>
</evidence>
<keyword evidence="6" id="KW-0768">Sushi</keyword>
<evidence type="ECO:0000256" key="4">
    <source>
        <dbReference type="ARBA" id="ARBA00023157"/>
    </source>
</evidence>
<dbReference type="InterPro" id="IPR058897">
    <property type="entry name" value="PAPPA_SD_C"/>
</dbReference>
<feature type="domain" description="Sushi" evidence="9">
    <location>
        <begin position="1483"/>
        <end position="1542"/>
    </location>
</feature>
<evidence type="ECO:0000256" key="2">
    <source>
        <dbReference type="ARBA" id="ARBA00022729"/>
    </source>
</evidence>
<dbReference type="Gene3D" id="2.10.70.10">
    <property type="entry name" value="Complement Module, domain 1"/>
    <property type="match status" value="4"/>
</dbReference>
<dbReference type="InterPro" id="IPR024079">
    <property type="entry name" value="MetalloPept_cat_dom_sf"/>
</dbReference>
<organism evidence="10 11">
    <name type="scientific">Pogona vitticeps</name>
    <name type="common">central bearded dragon</name>
    <dbReference type="NCBI Taxonomy" id="103695"/>
    <lineage>
        <taxon>Eukaryota</taxon>
        <taxon>Metazoa</taxon>
        <taxon>Chordata</taxon>
        <taxon>Craniata</taxon>
        <taxon>Vertebrata</taxon>
        <taxon>Euteleostomi</taxon>
        <taxon>Lepidosauria</taxon>
        <taxon>Squamata</taxon>
        <taxon>Bifurcata</taxon>
        <taxon>Unidentata</taxon>
        <taxon>Episquamata</taxon>
        <taxon>Toxicofera</taxon>
        <taxon>Iguania</taxon>
        <taxon>Acrodonta</taxon>
        <taxon>Agamidae</taxon>
        <taxon>Amphibolurinae</taxon>
        <taxon>Pogona</taxon>
    </lineage>
</organism>
<dbReference type="CDD" id="cd04275">
    <property type="entry name" value="ZnMc_pappalysin_like"/>
    <property type="match status" value="1"/>
</dbReference>
<evidence type="ECO:0000313" key="10">
    <source>
        <dbReference type="Proteomes" id="UP001652642"/>
    </source>
</evidence>
<dbReference type="SUPFAM" id="SSF49899">
    <property type="entry name" value="Concanavalin A-like lectins/glucanases"/>
    <property type="match status" value="1"/>
</dbReference>
<dbReference type="Gene3D" id="3.30.300.320">
    <property type="match status" value="1"/>
</dbReference>
<dbReference type="Pfam" id="PF25900">
    <property type="entry name" value="PAPPA"/>
    <property type="match status" value="1"/>
</dbReference>
<dbReference type="NCBIfam" id="TIGR02232">
    <property type="entry name" value="myxo_disulf_rpt"/>
    <property type="match status" value="1"/>
</dbReference>
<name>A0ABM5F6U0_9SAUR</name>
<keyword evidence="3" id="KW-0677">Repeat</keyword>
<keyword evidence="4" id="KW-1015">Disulfide bond</keyword>
<dbReference type="PANTHER" id="PTHR46130">
    <property type="entry name" value="LAMGL DOMAIN-CONTAINING PROTEIN"/>
    <property type="match status" value="1"/>
</dbReference>
<dbReference type="InterPro" id="IPR043543">
    <property type="entry name" value="PAPPA/PAPPA2"/>
</dbReference>
<dbReference type="SUPFAM" id="SSF55486">
    <property type="entry name" value="Metalloproteases ('zincins'), catalytic domain"/>
    <property type="match status" value="1"/>
</dbReference>
<dbReference type="InterPro" id="IPR013320">
    <property type="entry name" value="ConA-like_dom_sf"/>
</dbReference>
<dbReference type="PANTHER" id="PTHR46130:SF2">
    <property type="entry name" value="PAPPALYSIN-1"/>
    <property type="match status" value="1"/>
</dbReference>
<evidence type="ECO:0000256" key="3">
    <source>
        <dbReference type="ARBA" id="ARBA00022737"/>
    </source>
</evidence>
<keyword evidence="2 8" id="KW-0732">Signal</keyword>
<comment type="caution">
    <text evidence="6">Lacks conserved residue(s) required for the propagation of feature annotation.</text>
</comment>
<dbReference type="GeneID" id="110089225"/>
<feature type="region of interest" description="Disordered" evidence="7">
    <location>
        <begin position="26"/>
        <end position="156"/>
    </location>
</feature>
<feature type="compositionally biased region" description="Pro residues" evidence="7">
    <location>
        <begin position="139"/>
        <end position="152"/>
    </location>
</feature>
<feature type="compositionally biased region" description="Gly residues" evidence="7">
    <location>
        <begin position="126"/>
        <end position="137"/>
    </location>
</feature>
<dbReference type="InterPro" id="IPR011936">
    <property type="entry name" value="Myxo_disulph_rpt"/>
</dbReference>
<accession>A0ABM5F6U0</accession>
<dbReference type="SMART" id="SM00032">
    <property type="entry name" value="CCP"/>
    <property type="match status" value="4"/>
</dbReference>
<keyword evidence="5" id="KW-0325">Glycoprotein</keyword>
<sequence length="1696" mass="188690">MRRWARLLPFALLCAAAAAAAAAAAGGGGGAAAGRTRTRARPAAPVHTRSAECGLEERSRRARRETRLFQQQQQHHHHHHQALRWQAPGPGTCATRVARGRRAFSASAAAETLRLPRRRRRRSAGTQGGGGGGGGEGPSPLPPPPAPPPPRPALLSPSASRALYFRGRGDQLRLKAEVELPRQEFTVQAWLRPEGGQKAPAVVAGLYDKCSYTTLDRGWVLGINNVSDQGNRDPRYFFSLKTDRARKVTTITDHRSYLPNQWVHLAISYDGHWMKLYVNGAQVATSGEQVGSIFSPLTLKCKVLMLGGNALNQNYRGYVEHFSLWRTARSQKDILSDMGLMTQGEDAPLPQLIFQETLLNVKSIWSPMKDNPSLPQIEFISHPGYTLDTSLDPPPCGQTVCDNVEVIASYNQLSSFRHPKAVRYRVVNIYDDNHQNPTVSLQQIEYQHQQLNDAFRPYNITWELEVLDVRNSSLRHRLVLANCEISKIGDENCDPECNHTLTGYDGGDCRHVRHSSFNKKKQNGVCDMDCNYERYNFDGGDCCNPQITDVTKTCFDPDSPHRAYLDVKELKNKLKLDGSTHLNIFFANSSEEELAGMATFPWDKEALVHLGGIVLNPSFYGIAGHTHTMIHEIGHSLGLYHVFKGISEIFSCSDPCMETEPSFETGDLCHDTNPTPTHKVCSDPAPGNDMCGFRSFQNTPFNNFMSYADDDCTNSFTPNQVARMHCYLDLVYQSWQPAKKPAPIAITPQTVDWTSTSVALEWFPPIDRHFFEREVGSACDFCTEGRILVQYAFSASSPMPCDPSGHWSPRGAEGHPDVEQPCKPDVRTWSPNSAVIKQTVPPACPEPQGCYLELEFQYPVIPESLTIWVTYVSSDWDSKEAVNDIKLLLVSGRNVSLGPQNFFCDVPMTIRLDRKKVNEEVYGVQIYTLDELLEIDAAMMSSVPQSRQCADCQAIRYKVTRDPPFQKGSSVIISDLSRKFVDTEVRLGSLYTYRVSVLSGAEESESSPPLAYIHGSGYCGDGIIQKDLGEECDDMNKVNGDGCSLFCRQELSFKCIDEPSRCYFHDGDGVCEDFEQKTSILDCGVYTPKGFVDQWASNVTVSHHDERCPGLVVAGQPAANQACRTKVYDFSDGISQYAWYPCTANNTHTVFWLKAYFSQPMVAAAVLIHLVTDGTWLHMDLEQKQESVIVQLIDTKDQLHNLGSHSLSCRKNPLVIPVNHDLSQHFYHTQAILVTFSSPFVAISGVALRSFHNFDPITVSSCENGQTYSPAEQSCVRYSCKAATCQELDIENAELTVTRKGGLMGAQCNVTCHRGYLLRVQRDSNPVKHQMESSITMTCIDGRWNQQVSCEPIDCGIPDQYHIYPATFNCSEGTTFGKRCSFTCKAPAQLKGTNNVLTCLEDGLWSFPEALCELMCRAPPTIPSADLQTARCREGKHKVGALCKYKCLPGHHVAGSSRKARKRVFKIQCTKDGIWQEGACVPVTCEPPPSKFHGLYQCTNGFQFNSECRIKCREESQPGRGNNVIHCRKDGTWSGSFHLCPGMQGQCTLPTQLSSGLKLQCLEGYSIGAQCNILCPDHHNEPILLRPNETLEDVKHWMNPPRVKNVVCTAELKWYPHPALIHCNKGCEPFMGDNYCDFSNNRAFCNYDGGDCCASTVKTKKVIPFPMSCDLQGACACLDPGAQEHKQRGHRELSFG</sequence>
<dbReference type="PROSITE" id="PS50923">
    <property type="entry name" value="SUSHI"/>
    <property type="match status" value="2"/>
</dbReference>
<dbReference type="InterPro" id="IPR008754">
    <property type="entry name" value="Peptidase_M43"/>
</dbReference>
<dbReference type="Gene3D" id="2.60.120.200">
    <property type="match status" value="1"/>
</dbReference>
<comment type="similarity">
    <text evidence="1">Belongs to the peptidase M43B family.</text>
</comment>
<reference evidence="11" key="1">
    <citation type="submission" date="2025-08" db="UniProtKB">
        <authorList>
            <consortium name="RefSeq"/>
        </authorList>
    </citation>
    <scope>IDENTIFICATION</scope>
</reference>
<evidence type="ECO:0000256" key="8">
    <source>
        <dbReference type="SAM" id="SignalP"/>
    </source>
</evidence>
<evidence type="ECO:0000256" key="5">
    <source>
        <dbReference type="ARBA" id="ARBA00023180"/>
    </source>
</evidence>
<dbReference type="SMART" id="SM00004">
    <property type="entry name" value="NL"/>
    <property type="match status" value="3"/>
</dbReference>
<feature type="chain" id="PRO_5046175520" evidence="8">
    <location>
        <begin position="24"/>
        <end position="1696"/>
    </location>
</feature>
<evidence type="ECO:0000313" key="11">
    <source>
        <dbReference type="RefSeq" id="XP_072841115.1"/>
    </source>
</evidence>
<dbReference type="Pfam" id="PF00084">
    <property type="entry name" value="Sushi"/>
    <property type="match status" value="2"/>
</dbReference>
<dbReference type="InterPro" id="IPR006558">
    <property type="entry name" value="LamG-like"/>
</dbReference>
<dbReference type="SMART" id="SM00560">
    <property type="entry name" value="LamGL"/>
    <property type="match status" value="1"/>
</dbReference>
<evidence type="ECO:0000256" key="6">
    <source>
        <dbReference type="PROSITE-ProRule" id="PRU00302"/>
    </source>
</evidence>
<dbReference type="InterPro" id="IPR000800">
    <property type="entry name" value="Notch_dom"/>
</dbReference>
<feature type="compositionally biased region" description="Low complexity" evidence="7">
    <location>
        <begin position="103"/>
        <end position="113"/>
    </location>
</feature>
<dbReference type="RefSeq" id="XP_072841115.1">
    <property type="nucleotide sequence ID" value="XM_072985014.1"/>
</dbReference>
<dbReference type="Pfam" id="PF13385">
    <property type="entry name" value="Laminin_G_3"/>
    <property type="match status" value="1"/>
</dbReference>
<dbReference type="Gene3D" id="3.40.390.10">
    <property type="entry name" value="Collagenase (Catalytic Domain)"/>
    <property type="match status" value="1"/>
</dbReference>
<dbReference type="SUPFAM" id="SSF57535">
    <property type="entry name" value="Complement control module/SCR domain"/>
    <property type="match status" value="4"/>
</dbReference>
<dbReference type="Proteomes" id="UP001652642">
    <property type="component" value="Chromosome Z"/>
</dbReference>
<feature type="signal peptide" evidence="8">
    <location>
        <begin position="1"/>
        <end position="23"/>
    </location>
</feature>
<dbReference type="Pfam" id="PF05572">
    <property type="entry name" value="Peptidase_M43"/>
    <property type="match status" value="1"/>
</dbReference>
<feature type="domain" description="Sushi" evidence="9">
    <location>
        <begin position="1353"/>
        <end position="1414"/>
    </location>
</feature>
<evidence type="ECO:0000256" key="7">
    <source>
        <dbReference type="SAM" id="MobiDB-lite"/>
    </source>
</evidence>
<gene>
    <name evidence="11" type="primary">PAPPA</name>
</gene>
<dbReference type="Pfam" id="PF00066">
    <property type="entry name" value="Notch"/>
    <property type="match status" value="1"/>
</dbReference>
<dbReference type="InterPro" id="IPR000436">
    <property type="entry name" value="Sushi_SCR_CCP_dom"/>
</dbReference>
<dbReference type="CDD" id="cd00033">
    <property type="entry name" value="CCP"/>
    <property type="match status" value="3"/>
</dbReference>
<dbReference type="InterPro" id="IPR035976">
    <property type="entry name" value="Sushi/SCR/CCP_sf"/>
</dbReference>
<evidence type="ECO:0000256" key="1">
    <source>
        <dbReference type="ARBA" id="ARBA00008721"/>
    </source>
</evidence>